<dbReference type="InterPro" id="IPR027417">
    <property type="entry name" value="P-loop_NTPase"/>
</dbReference>
<evidence type="ECO:0000256" key="5">
    <source>
        <dbReference type="ARBA" id="ARBA00022840"/>
    </source>
</evidence>
<evidence type="ECO:0000256" key="4">
    <source>
        <dbReference type="ARBA" id="ARBA00022741"/>
    </source>
</evidence>
<protein>
    <submittedName>
        <fullName evidence="10">ABC transporter related protein</fullName>
    </submittedName>
</protein>
<organism evidence="10 11">
    <name type="scientific">Ferroglobus placidus (strain DSM 10642 / AEDII12DO)</name>
    <dbReference type="NCBI Taxonomy" id="589924"/>
    <lineage>
        <taxon>Archaea</taxon>
        <taxon>Methanobacteriati</taxon>
        <taxon>Methanobacteriota</taxon>
        <taxon>Archaeoglobi</taxon>
        <taxon>Archaeoglobales</taxon>
        <taxon>Archaeoglobaceae</taxon>
        <taxon>Ferroglobus</taxon>
    </lineage>
</organism>
<keyword evidence="7" id="KW-0472">Membrane</keyword>
<reference evidence="11" key="1">
    <citation type="submission" date="2010-02" db="EMBL/GenBank/DDBJ databases">
        <title>Complete sequence of Ferroglobus placidus DSM 10642.</title>
        <authorList>
            <consortium name="US DOE Joint Genome Institute"/>
            <person name="Lucas S."/>
            <person name="Copeland A."/>
            <person name="Lapidus A."/>
            <person name="Cheng J.-F."/>
            <person name="Bruce D."/>
            <person name="Goodwin L."/>
            <person name="Pitluck S."/>
            <person name="Saunders E."/>
            <person name="Brettin T."/>
            <person name="Detter J.C."/>
            <person name="Han C."/>
            <person name="Tapia R."/>
            <person name="Larimer F."/>
            <person name="Land M."/>
            <person name="Hauser L."/>
            <person name="Kyrpides N."/>
            <person name="Ivanova N."/>
            <person name="Holmes D."/>
            <person name="Lovley D."/>
            <person name="Kyrpides N."/>
            <person name="Anderson I.J."/>
            <person name="Woyke T."/>
        </authorList>
    </citation>
    <scope>NUCLEOTIDE SEQUENCE [LARGE SCALE GENOMIC DNA]</scope>
    <source>
        <strain evidence="11">DSM 10642 / AEDII12DO</strain>
    </source>
</reference>
<evidence type="ECO:0000256" key="7">
    <source>
        <dbReference type="ARBA" id="ARBA00023136"/>
    </source>
</evidence>
<keyword evidence="4" id="KW-0547">Nucleotide-binding</keyword>
<evidence type="ECO:0000259" key="9">
    <source>
        <dbReference type="PROSITE" id="PS50893"/>
    </source>
</evidence>
<dbReference type="PANTHER" id="PTHR43553">
    <property type="entry name" value="HEAVY METAL TRANSPORTER"/>
    <property type="match status" value="1"/>
</dbReference>
<dbReference type="PANTHER" id="PTHR43553:SF27">
    <property type="entry name" value="ENERGY-COUPLING FACTOR TRANSPORTER ATP-BINDING PROTEIN ECFA2"/>
    <property type="match status" value="1"/>
</dbReference>
<dbReference type="KEGG" id="fpl:Ferp_1635"/>
<dbReference type="Gene3D" id="3.40.50.300">
    <property type="entry name" value="P-loop containing nucleotide triphosphate hydrolases"/>
    <property type="match status" value="3"/>
</dbReference>
<gene>
    <name evidence="10" type="ordered locus">Ferp_1635</name>
</gene>
<dbReference type="GO" id="GO:0043190">
    <property type="term" value="C:ATP-binding cassette (ABC) transporter complex"/>
    <property type="evidence" value="ECO:0007669"/>
    <property type="project" value="TreeGrafter"/>
</dbReference>
<dbReference type="CDD" id="cd03225">
    <property type="entry name" value="ABC_cobalt_CbiO_domain1"/>
    <property type="match status" value="1"/>
</dbReference>
<proteinExistence type="predicted"/>
<reference evidence="10 11" key="2">
    <citation type="journal article" date="2011" name="Stand. Genomic Sci.">
        <title>Complete genome sequence of Ferroglobus placidus AEDII12DO.</title>
        <authorList>
            <person name="Anderson I."/>
            <person name="Risso C."/>
            <person name="Holmes D."/>
            <person name="Lucas S."/>
            <person name="Copeland A."/>
            <person name="Lapidus A."/>
            <person name="Cheng J.F."/>
            <person name="Bruce D."/>
            <person name="Goodwin L."/>
            <person name="Pitluck S."/>
            <person name="Saunders E."/>
            <person name="Brettin T."/>
            <person name="Detter J.C."/>
            <person name="Han C."/>
            <person name="Tapia R."/>
            <person name="Larimer F."/>
            <person name="Land M."/>
            <person name="Hauser L."/>
            <person name="Woyke T."/>
            <person name="Lovley D."/>
            <person name="Kyrpides N."/>
            <person name="Ivanova N."/>
        </authorList>
    </citation>
    <scope>NUCLEOTIDE SEQUENCE [LARGE SCALE GENOMIC DNA]</scope>
    <source>
        <strain evidence="11">DSM 10642 / AEDII12DO</strain>
    </source>
</reference>
<comment type="subcellular location">
    <subcellularLocation>
        <location evidence="1">Cell membrane</location>
        <topology evidence="1">Peripheral membrane protein</topology>
    </subcellularLocation>
</comment>
<evidence type="ECO:0000256" key="8">
    <source>
        <dbReference type="ARBA" id="ARBA00025157"/>
    </source>
</evidence>
<dbReference type="InterPro" id="IPR050095">
    <property type="entry name" value="ECF_ABC_transporter_ATP-bd"/>
</dbReference>
<dbReference type="GO" id="GO:0016887">
    <property type="term" value="F:ATP hydrolysis activity"/>
    <property type="evidence" value="ECO:0007669"/>
    <property type="project" value="InterPro"/>
</dbReference>
<keyword evidence="6" id="KW-1278">Translocase</keyword>
<dbReference type="Proteomes" id="UP000002613">
    <property type="component" value="Chromosome"/>
</dbReference>
<dbReference type="InterPro" id="IPR003593">
    <property type="entry name" value="AAA+_ATPase"/>
</dbReference>
<dbReference type="AlphaFoldDB" id="D3RZ70"/>
<dbReference type="OrthoDB" id="35850at2157"/>
<dbReference type="Pfam" id="PF00005">
    <property type="entry name" value="ABC_tran"/>
    <property type="match status" value="2"/>
</dbReference>
<dbReference type="HOGENOM" id="CLU_000604_86_7_2"/>
<keyword evidence="5" id="KW-0067">ATP-binding</keyword>
<dbReference type="eggNOG" id="arCOG00188">
    <property type="taxonomic scope" value="Archaea"/>
</dbReference>
<evidence type="ECO:0000256" key="2">
    <source>
        <dbReference type="ARBA" id="ARBA00022448"/>
    </source>
</evidence>
<dbReference type="PaxDb" id="589924-Ferp_1635"/>
<dbReference type="SMART" id="SM00382">
    <property type="entry name" value="AAA"/>
    <property type="match status" value="2"/>
</dbReference>
<dbReference type="EMBL" id="CP001899">
    <property type="protein sequence ID" value="ADC65783.1"/>
    <property type="molecule type" value="Genomic_DNA"/>
</dbReference>
<accession>D3RZ70</accession>
<keyword evidence="3" id="KW-1003">Cell membrane</keyword>
<feature type="domain" description="ABC transporter" evidence="9">
    <location>
        <begin position="1"/>
        <end position="228"/>
    </location>
</feature>
<dbReference type="PROSITE" id="PS50893">
    <property type="entry name" value="ABC_TRANSPORTER_2"/>
    <property type="match status" value="1"/>
</dbReference>
<dbReference type="STRING" id="589924.Ferp_1635"/>
<dbReference type="GO" id="GO:0042626">
    <property type="term" value="F:ATPase-coupled transmembrane transporter activity"/>
    <property type="evidence" value="ECO:0007669"/>
    <property type="project" value="TreeGrafter"/>
</dbReference>
<dbReference type="InterPro" id="IPR003439">
    <property type="entry name" value="ABC_transporter-like_ATP-bd"/>
</dbReference>
<evidence type="ECO:0000256" key="1">
    <source>
        <dbReference type="ARBA" id="ARBA00004202"/>
    </source>
</evidence>
<keyword evidence="2" id="KW-0813">Transport</keyword>
<evidence type="ECO:0000256" key="6">
    <source>
        <dbReference type="ARBA" id="ARBA00022967"/>
    </source>
</evidence>
<evidence type="ECO:0000256" key="3">
    <source>
        <dbReference type="ARBA" id="ARBA00022475"/>
    </source>
</evidence>
<name>D3RZ70_FERPA</name>
<keyword evidence="11" id="KW-1185">Reference proteome</keyword>
<evidence type="ECO:0000313" key="10">
    <source>
        <dbReference type="EMBL" id="ADC65783.1"/>
    </source>
</evidence>
<evidence type="ECO:0000313" key="11">
    <source>
        <dbReference type="Proteomes" id="UP000002613"/>
    </source>
</evidence>
<dbReference type="RefSeq" id="WP_012966123.1">
    <property type="nucleotide sequence ID" value="NC_013849.1"/>
</dbReference>
<dbReference type="GeneID" id="8779159"/>
<comment type="function">
    <text evidence="8">Probably part of an ABC transporter complex. Responsible for energy coupling to the transport system.</text>
</comment>
<sequence>MIELSVEKYVYPNGEVGLENLKLELYGNEIIIGSTGSGKSTLLKLLNGLIPNFYGGELRGSVKIFGGKPNPKDVAYVKQIPEESITCSRVKEELIFPLIQRGWKKSEALKEAEELAEELRISHLLERYTFELSTGELQLVEIASAILSSSKLIALDEPFAHLSERSAKRVIEILKDEKVVVAEHRIEFSDCFERIVNFGIEEKSYPELKSEIGEVIHDGALRIRKGEIVAVIGENGAGKTMLLKKLAKEMRRLDVGIVLQNPAYHLTEKRVKDEAGNFLSEFELEKVANRHPQSLSVGQMRKVAIAKAFKHEVLLLDEPTAGLDVNFREKLLYLLRKYRKTAVIATHDLKLASSCDRVVEV</sequence>
<dbReference type="SUPFAM" id="SSF52540">
    <property type="entry name" value="P-loop containing nucleoside triphosphate hydrolases"/>
    <property type="match status" value="2"/>
</dbReference>
<dbReference type="GO" id="GO:0005524">
    <property type="term" value="F:ATP binding"/>
    <property type="evidence" value="ECO:0007669"/>
    <property type="project" value="UniProtKB-KW"/>
</dbReference>
<dbReference type="InterPro" id="IPR015856">
    <property type="entry name" value="ABC_transpr_CbiO/EcfA_su"/>
</dbReference>